<proteinExistence type="predicted"/>
<reference evidence="1 2" key="1">
    <citation type="journal article" date="2024" name="G3 (Bethesda)">
        <title>Genome assembly of Hibiscus sabdariffa L. provides insights into metabolisms of medicinal natural products.</title>
        <authorList>
            <person name="Kim T."/>
        </authorList>
    </citation>
    <scope>NUCLEOTIDE SEQUENCE [LARGE SCALE GENOMIC DNA]</scope>
    <source>
        <strain evidence="1">TK-2024</strain>
        <tissue evidence="1">Old leaves</tissue>
    </source>
</reference>
<dbReference type="Proteomes" id="UP001472677">
    <property type="component" value="Unassembled WGS sequence"/>
</dbReference>
<sequence length="127" mass="14092">MDQKPWGMAASLAFGLFPYGDGELFREIEDDGEAVGEQRRDHKDQEELGFGVEPYTDQGVYDENAAGGAQGMGCGREERELGRLIVKECLEGRLSPRIVVGKINRVLENSISRRLSLSTIDEKGIEM</sequence>
<name>A0ABR2BSU0_9ROSI</name>
<accession>A0ABR2BSU0</accession>
<evidence type="ECO:0000313" key="2">
    <source>
        <dbReference type="Proteomes" id="UP001472677"/>
    </source>
</evidence>
<organism evidence="1 2">
    <name type="scientific">Hibiscus sabdariffa</name>
    <name type="common">roselle</name>
    <dbReference type="NCBI Taxonomy" id="183260"/>
    <lineage>
        <taxon>Eukaryota</taxon>
        <taxon>Viridiplantae</taxon>
        <taxon>Streptophyta</taxon>
        <taxon>Embryophyta</taxon>
        <taxon>Tracheophyta</taxon>
        <taxon>Spermatophyta</taxon>
        <taxon>Magnoliopsida</taxon>
        <taxon>eudicotyledons</taxon>
        <taxon>Gunneridae</taxon>
        <taxon>Pentapetalae</taxon>
        <taxon>rosids</taxon>
        <taxon>malvids</taxon>
        <taxon>Malvales</taxon>
        <taxon>Malvaceae</taxon>
        <taxon>Malvoideae</taxon>
        <taxon>Hibiscus</taxon>
    </lineage>
</organism>
<comment type="caution">
    <text evidence="1">The sequence shown here is derived from an EMBL/GenBank/DDBJ whole genome shotgun (WGS) entry which is preliminary data.</text>
</comment>
<gene>
    <name evidence="1" type="ORF">V6N12_001789</name>
</gene>
<protein>
    <submittedName>
        <fullName evidence="1">Uncharacterized protein</fullName>
    </submittedName>
</protein>
<keyword evidence="2" id="KW-1185">Reference proteome</keyword>
<evidence type="ECO:0000313" key="1">
    <source>
        <dbReference type="EMBL" id="KAK8509710.1"/>
    </source>
</evidence>
<dbReference type="EMBL" id="JBBPBM010000090">
    <property type="protein sequence ID" value="KAK8509710.1"/>
    <property type="molecule type" value="Genomic_DNA"/>
</dbReference>